<dbReference type="GO" id="GO:0140097">
    <property type="term" value="F:catalytic activity, acting on DNA"/>
    <property type="evidence" value="ECO:0007669"/>
    <property type="project" value="UniProtKB-ARBA"/>
</dbReference>
<feature type="domain" description="Helicase ATP-binding" evidence="6">
    <location>
        <begin position="37"/>
        <end position="197"/>
    </location>
</feature>
<evidence type="ECO:0000256" key="4">
    <source>
        <dbReference type="ARBA" id="ARBA00022840"/>
    </source>
</evidence>
<sequence length="802" mass="88755">MAELPDSLSATETYCIEALLEAKQFDEINGTQRAFFEQGGLEESNTLLVAETGNGKTFCAEAVVKRALERGQTVGYLVPSVQLTNGKYSSLNKWIDTDRYTLTNATWGDEAGYQYADVIVATFDSHFEAAIRGVDSRIDVLVYDDFHELYSGFRGPTIEKSLAMAMDRDIEICAMSATIGNPDEIAQWLDAELIISPEDRGVPIVERPLEKSGNKTYGEFIADHMAKRADEAPFMIFNFTTDHTRSRAVQIASHSDFKRPETDYREKIENAIDTTLTDTHQDLIKCLEQGVGFHYSALEDDIKQIVEKGVKNGEIQAISCTTTLAYGFDSPVQAVIVADLTRFGNFVGRWEYIQWIGRAGRDSEMEEAYAYPIYSREDAADVFQFDTPVEEKSLESIGSHFGHPKGLDSNADYTTNLESAKTNLEWLLIELVQNGWDSVDALVEFVSSTLYGHYALRDRLTLGENPMIGGEAQGGRDEIADRVRDVLTELVENGFIEMVSNSMLATTDLGTAAFEYDHATRIDCPPVAIKSLVETLEATAPTDPETIVAELAEMFYQCNLGETVTDDESPEFLELLERHDLGTDEGGVTAGVMCWLWAEGIDVELIQLTLDIDVSHVSRTGSQLAEAIRPLAELYTATSHTPPQWLETMARQMDAGVTAEDLHLTSYQGIARGRVIILDDRIRNAWQKFGEGTDTIDLSHPTIKKLAVQYENSVRFEQRLVSNAEGIGSQTAPTVVQAIEDWIGGDTTVPARPPFTASGREFLEAFGGKKQTRTDGSDSTTAIERGQTSIGSEPRPTSLDDF</sequence>
<dbReference type="InterPro" id="IPR027417">
    <property type="entry name" value="P-loop_NTPase"/>
</dbReference>
<keyword evidence="3" id="KW-0347">Helicase</keyword>
<dbReference type="SMART" id="SM00490">
    <property type="entry name" value="HELICc"/>
    <property type="match status" value="1"/>
</dbReference>
<dbReference type="InterPro" id="IPR050474">
    <property type="entry name" value="Hel308_SKI2-like"/>
</dbReference>
<dbReference type="InterPro" id="IPR001650">
    <property type="entry name" value="Helicase_C-like"/>
</dbReference>
<keyword evidence="2" id="KW-0378">Hydrolase</keyword>
<comment type="caution">
    <text evidence="8">The sequence shown here is derived from an EMBL/GenBank/DDBJ whole genome shotgun (WGS) entry which is preliminary data.</text>
</comment>
<dbReference type="InterPro" id="IPR014001">
    <property type="entry name" value="Helicase_ATP-bd"/>
</dbReference>
<keyword evidence="4" id="KW-0067">ATP-binding</keyword>
<dbReference type="InterPro" id="IPR011545">
    <property type="entry name" value="DEAD/DEAH_box_helicase_dom"/>
</dbReference>
<name>A0A2A5QUG5_9EURY</name>
<dbReference type="PROSITE" id="PS51194">
    <property type="entry name" value="HELICASE_CTER"/>
    <property type="match status" value="1"/>
</dbReference>
<organism evidence="8 9">
    <name type="scientific">Natrinema ejinorense</name>
    <dbReference type="NCBI Taxonomy" id="373386"/>
    <lineage>
        <taxon>Archaea</taxon>
        <taxon>Methanobacteriati</taxon>
        <taxon>Methanobacteriota</taxon>
        <taxon>Stenosarchaea group</taxon>
        <taxon>Halobacteria</taxon>
        <taxon>Halobacteriales</taxon>
        <taxon>Natrialbaceae</taxon>
        <taxon>Natrinema</taxon>
    </lineage>
</organism>
<evidence type="ECO:0008006" key="10">
    <source>
        <dbReference type="Google" id="ProtNLM"/>
    </source>
</evidence>
<evidence type="ECO:0000313" key="9">
    <source>
        <dbReference type="Proteomes" id="UP000219689"/>
    </source>
</evidence>
<dbReference type="PANTHER" id="PTHR47961">
    <property type="entry name" value="DNA POLYMERASE THETA, PUTATIVE (AFU_ORTHOLOGUE AFUA_1G05260)-RELATED"/>
    <property type="match status" value="1"/>
</dbReference>
<evidence type="ECO:0000313" key="8">
    <source>
        <dbReference type="EMBL" id="PCR90491.1"/>
    </source>
</evidence>
<dbReference type="PROSITE" id="PS51192">
    <property type="entry name" value="HELICASE_ATP_BIND_1"/>
    <property type="match status" value="1"/>
</dbReference>
<keyword evidence="9" id="KW-1185">Reference proteome</keyword>
<evidence type="ECO:0000256" key="2">
    <source>
        <dbReference type="ARBA" id="ARBA00022801"/>
    </source>
</evidence>
<protein>
    <recommendedName>
        <fullName evidence="10">DEAD/DEAH box helicase</fullName>
    </recommendedName>
</protein>
<feature type="domain" description="Helicase C-terminal" evidence="7">
    <location>
        <begin position="260"/>
        <end position="405"/>
    </location>
</feature>
<dbReference type="EMBL" id="NXNI01000001">
    <property type="protein sequence ID" value="PCR90491.1"/>
    <property type="molecule type" value="Genomic_DNA"/>
</dbReference>
<keyword evidence="1" id="KW-0547">Nucleotide-binding</keyword>
<proteinExistence type="predicted"/>
<evidence type="ECO:0000256" key="1">
    <source>
        <dbReference type="ARBA" id="ARBA00022741"/>
    </source>
</evidence>
<dbReference type="Gene3D" id="3.40.50.300">
    <property type="entry name" value="P-loop containing nucleotide triphosphate hydrolases"/>
    <property type="match status" value="2"/>
</dbReference>
<accession>A0A2A5QUG5</accession>
<reference evidence="8 9" key="1">
    <citation type="submission" date="2017-09" db="EMBL/GenBank/DDBJ databases">
        <title>Genome sequences of Natrinema ejinorence JCM 13890T.</title>
        <authorList>
            <person name="Roh S.W."/>
            <person name="Kim Y.B."/>
            <person name="Kim J.Y."/>
        </authorList>
    </citation>
    <scope>NUCLEOTIDE SEQUENCE [LARGE SCALE GENOMIC DNA]</scope>
    <source>
        <strain evidence="8 9">JCM 13890</strain>
    </source>
</reference>
<feature type="compositionally biased region" description="Polar residues" evidence="5">
    <location>
        <begin position="777"/>
        <end position="791"/>
    </location>
</feature>
<dbReference type="GO" id="GO:0005524">
    <property type="term" value="F:ATP binding"/>
    <property type="evidence" value="ECO:0007669"/>
    <property type="project" value="UniProtKB-KW"/>
</dbReference>
<dbReference type="RefSeq" id="WP_097379440.1">
    <property type="nucleotide sequence ID" value="NZ_NXNI01000001.1"/>
</dbReference>
<dbReference type="GO" id="GO:0003676">
    <property type="term" value="F:nucleic acid binding"/>
    <property type="evidence" value="ECO:0007669"/>
    <property type="project" value="InterPro"/>
</dbReference>
<dbReference type="AlphaFoldDB" id="A0A2A5QUG5"/>
<dbReference type="PANTHER" id="PTHR47961:SF1">
    <property type="entry name" value="ATP-DEPENDENT HELICASE MJ1401-RELATED"/>
    <property type="match status" value="1"/>
</dbReference>
<dbReference type="OrthoDB" id="351086at2157"/>
<evidence type="ECO:0000256" key="5">
    <source>
        <dbReference type="SAM" id="MobiDB-lite"/>
    </source>
</evidence>
<gene>
    <name evidence="8" type="ORF">CP557_08125</name>
</gene>
<evidence type="ECO:0000259" key="7">
    <source>
        <dbReference type="PROSITE" id="PS51194"/>
    </source>
</evidence>
<dbReference type="SUPFAM" id="SSF52540">
    <property type="entry name" value="P-loop containing nucleoside triphosphate hydrolases"/>
    <property type="match status" value="1"/>
</dbReference>
<evidence type="ECO:0000256" key="3">
    <source>
        <dbReference type="ARBA" id="ARBA00022806"/>
    </source>
</evidence>
<dbReference type="SMART" id="SM00487">
    <property type="entry name" value="DEXDc"/>
    <property type="match status" value="1"/>
</dbReference>
<dbReference type="GO" id="GO:0004386">
    <property type="term" value="F:helicase activity"/>
    <property type="evidence" value="ECO:0007669"/>
    <property type="project" value="UniProtKB-KW"/>
</dbReference>
<feature type="region of interest" description="Disordered" evidence="5">
    <location>
        <begin position="766"/>
        <end position="802"/>
    </location>
</feature>
<dbReference type="GO" id="GO:0016787">
    <property type="term" value="F:hydrolase activity"/>
    <property type="evidence" value="ECO:0007669"/>
    <property type="project" value="UniProtKB-KW"/>
</dbReference>
<evidence type="ECO:0000259" key="6">
    <source>
        <dbReference type="PROSITE" id="PS51192"/>
    </source>
</evidence>
<dbReference type="Pfam" id="PF00270">
    <property type="entry name" value="DEAD"/>
    <property type="match status" value="1"/>
</dbReference>
<dbReference type="Proteomes" id="UP000219689">
    <property type="component" value="Unassembled WGS sequence"/>
</dbReference>